<name>A0ABR8J2P4_9NOST</name>
<dbReference type="Proteomes" id="UP000660381">
    <property type="component" value="Unassembled WGS sequence"/>
</dbReference>
<reference evidence="1 2" key="1">
    <citation type="journal article" date="2020" name="ISME J.">
        <title>Comparative genomics reveals insights into cyanobacterial evolution and habitat adaptation.</title>
        <authorList>
            <person name="Chen M.Y."/>
            <person name="Teng W.K."/>
            <person name="Zhao L."/>
            <person name="Hu C.X."/>
            <person name="Zhou Y.K."/>
            <person name="Han B.P."/>
            <person name="Song L.R."/>
            <person name="Shu W.S."/>
        </authorList>
    </citation>
    <scope>NUCLEOTIDE SEQUENCE [LARGE SCALE GENOMIC DNA]</scope>
    <source>
        <strain evidence="1 2">FACHB-362</strain>
    </source>
</reference>
<evidence type="ECO:0000313" key="1">
    <source>
        <dbReference type="EMBL" id="MBD2692633.1"/>
    </source>
</evidence>
<protein>
    <submittedName>
        <fullName evidence="1">Uncharacterized protein</fullName>
    </submittedName>
</protein>
<dbReference type="EMBL" id="JACJTQ010000017">
    <property type="protein sequence ID" value="MBD2692633.1"/>
    <property type="molecule type" value="Genomic_DNA"/>
</dbReference>
<dbReference type="RefSeq" id="WP_190907003.1">
    <property type="nucleotide sequence ID" value="NZ_JACJTQ010000017.1"/>
</dbReference>
<organism evidence="1 2">
    <name type="scientific">Anabaena catenula FACHB-362</name>
    <dbReference type="NCBI Taxonomy" id="2692877"/>
    <lineage>
        <taxon>Bacteria</taxon>
        <taxon>Bacillati</taxon>
        <taxon>Cyanobacteriota</taxon>
        <taxon>Cyanophyceae</taxon>
        <taxon>Nostocales</taxon>
        <taxon>Nostocaceae</taxon>
        <taxon>Anabaena</taxon>
    </lineage>
</organism>
<keyword evidence="2" id="KW-1185">Reference proteome</keyword>
<proteinExistence type="predicted"/>
<accession>A0ABR8J2P4</accession>
<gene>
    <name evidence="1" type="ORF">H6G68_12845</name>
</gene>
<sequence length="71" mass="8588">MNKDDLESLKYTHFNPTPEQKWHNLLIQIRDKIAFLEAQKIRIEQELCEYRQKLEIELSDKITEVTDKLQS</sequence>
<evidence type="ECO:0000313" key="2">
    <source>
        <dbReference type="Proteomes" id="UP000660381"/>
    </source>
</evidence>
<comment type="caution">
    <text evidence="1">The sequence shown here is derived from an EMBL/GenBank/DDBJ whole genome shotgun (WGS) entry which is preliminary data.</text>
</comment>